<gene>
    <name evidence="2" type="ORF">NDU88_001106</name>
</gene>
<name>A0AAV7LC48_PLEWA</name>
<sequence length="236" mass="25870">MARRPEEAATAGRPGAQTGGEERGGGTGTKYTAALVDVLGTCTDPEDLVTLTYRDRDITLQAARDLNPITVDNTRISLYPDYTLMVQKCRACFQVVKRRLRTEGLKYALLFPARLRVTFNQKTHFFETPDSACDWLDATFPHLGNEERSDALPPRQPHQSRRSGRGRMQSARKKTGPTMLQVLEGRNEALQSAYSLQGTDSSPHGPPSSIDSATAFESEGSSALFPAVTPQSAQKP</sequence>
<evidence type="ECO:0000313" key="3">
    <source>
        <dbReference type="Proteomes" id="UP001066276"/>
    </source>
</evidence>
<keyword evidence="3" id="KW-1185">Reference proteome</keyword>
<organism evidence="2 3">
    <name type="scientific">Pleurodeles waltl</name>
    <name type="common">Iberian ribbed newt</name>
    <dbReference type="NCBI Taxonomy" id="8319"/>
    <lineage>
        <taxon>Eukaryota</taxon>
        <taxon>Metazoa</taxon>
        <taxon>Chordata</taxon>
        <taxon>Craniata</taxon>
        <taxon>Vertebrata</taxon>
        <taxon>Euteleostomi</taxon>
        <taxon>Amphibia</taxon>
        <taxon>Batrachia</taxon>
        <taxon>Caudata</taxon>
        <taxon>Salamandroidea</taxon>
        <taxon>Salamandridae</taxon>
        <taxon>Pleurodelinae</taxon>
        <taxon>Pleurodeles</taxon>
    </lineage>
</organism>
<dbReference type="Proteomes" id="UP001066276">
    <property type="component" value="Chromosome 11"/>
</dbReference>
<feature type="compositionally biased region" description="Polar residues" evidence="1">
    <location>
        <begin position="189"/>
        <end position="202"/>
    </location>
</feature>
<evidence type="ECO:0000313" key="2">
    <source>
        <dbReference type="EMBL" id="KAJ1087947.1"/>
    </source>
</evidence>
<dbReference type="InterPro" id="IPR042566">
    <property type="entry name" value="L1_C"/>
</dbReference>
<proteinExistence type="predicted"/>
<accession>A0AAV7LC48</accession>
<dbReference type="AlphaFoldDB" id="A0AAV7LC48"/>
<reference evidence="2" key="1">
    <citation type="journal article" date="2022" name="bioRxiv">
        <title>Sequencing and chromosome-scale assembly of the giantPleurodeles waltlgenome.</title>
        <authorList>
            <person name="Brown T."/>
            <person name="Elewa A."/>
            <person name="Iarovenko S."/>
            <person name="Subramanian E."/>
            <person name="Araus A.J."/>
            <person name="Petzold A."/>
            <person name="Susuki M."/>
            <person name="Suzuki K.-i.T."/>
            <person name="Hayashi T."/>
            <person name="Toyoda A."/>
            <person name="Oliveira C."/>
            <person name="Osipova E."/>
            <person name="Leigh N.D."/>
            <person name="Simon A."/>
            <person name="Yun M.H."/>
        </authorList>
    </citation>
    <scope>NUCLEOTIDE SEQUENCE</scope>
    <source>
        <strain evidence="2">20211129_DDA</strain>
        <tissue evidence="2">Liver</tissue>
    </source>
</reference>
<evidence type="ECO:0000256" key="1">
    <source>
        <dbReference type="SAM" id="MobiDB-lite"/>
    </source>
</evidence>
<protein>
    <submittedName>
        <fullName evidence="2">Uncharacterized protein</fullName>
    </submittedName>
</protein>
<feature type="compositionally biased region" description="Basic residues" evidence="1">
    <location>
        <begin position="158"/>
        <end position="175"/>
    </location>
</feature>
<comment type="caution">
    <text evidence="2">The sequence shown here is derived from an EMBL/GenBank/DDBJ whole genome shotgun (WGS) entry which is preliminary data.</text>
</comment>
<feature type="region of interest" description="Disordered" evidence="1">
    <location>
        <begin position="144"/>
        <end position="236"/>
    </location>
</feature>
<dbReference type="Gene3D" id="3.30.250.20">
    <property type="entry name" value="L1 transposable element, C-terminal domain"/>
    <property type="match status" value="1"/>
</dbReference>
<dbReference type="EMBL" id="JANPWB010000015">
    <property type="protein sequence ID" value="KAJ1087947.1"/>
    <property type="molecule type" value="Genomic_DNA"/>
</dbReference>
<feature type="region of interest" description="Disordered" evidence="1">
    <location>
        <begin position="1"/>
        <end position="28"/>
    </location>
</feature>